<dbReference type="Gene3D" id="3.40.630.30">
    <property type="match status" value="1"/>
</dbReference>
<dbReference type="SUPFAM" id="SSF55729">
    <property type="entry name" value="Acyl-CoA N-acyltransferases (Nat)"/>
    <property type="match status" value="1"/>
</dbReference>
<feature type="domain" description="N-acetyltransferase" evidence="1">
    <location>
        <begin position="11"/>
        <end position="179"/>
    </location>
</feature>
<evidence type="ECO:0000313" key="3">
    <source>
        <dbReference type="Proteomes" id="UP000186744"/>
    </source>
</evidence>
<dbReference type="PANTHER" id="PTHR43792">
    <property type="entry name" value="GNAT FAMILY, PUTATIVE (AFU_ORTHOLOGUE AFUA_3G00765)-RELATED-RELATED"/>
    <property type="match status" value="1"/>
</dbReference>
<evidence type="ECO:0000313" key="2">
    <source>
        <dbReference type="EMBL" id="SIT03463.1"/>
    </source>
</evidence>
<gene>
    <name evidence="2" type="ORF">SAMN05421786_104193</name>
</gene>
<dbReference type="InterPro" id="IPR000182">
    <property type="entry name" value="GNAT_dom"/>
</dbReference>
<keyword evidence="2" id="KW-0808">Transferase</keyword>
<reference evidence="3" key="1">
    <citation type="submission" date="2017-01" db="EMBL/GenBank/DDBJ databases">
        <authorList>
            <person name="Varghese N."/>
            <person name="Submissions S."/>
        </authorList>
    </citation>
    <scope>NUCLEOTIDE SEQUENCE [LARGE SCALE GENOMIC DNA]</scope>
    <source>
        <strain evidence="3">DSM 18017</strain>
    </source>
</reference>
<accession>A0A1N7NYQ0</accession>
<organism evidence="2 3">
    <name type="scientific">Chryseobacterium ureilyticum</name>
    <dbReference type="NCBI Taxonomy" id="373668"/>
    <lineage>
        <taxon>Bacteria</taxon>
        <taxon>Pseudomonadati</taxon>
        <taxon>Bacteroidota</taxon>
        <taxon>Flavobacteriia</taxon>
        <taxon>Flavobacteriales</taxon>
        <taxon>Weeksellaceae</taxon>
        <taxon>Chryseobacterium group</taxon>
        <taxon>Chryseobacterium</taxon>
    </lineage>
</organism>
<name>A0A1N7NYQ0_9FLAO</name>
<evidence type="ECO:0000259" key="1">
    <source>
        <dbReference type="PROSITE" id="PS51186"/>
    </source>
</evidence>
<protein>
    <submittedName>
        <fullName evidence="2">Protein N-acetyltransferase, RimJ/RimL family</fullName>
    </submittedName>
</protein>
<dbReference type="STRING" id="373668.SAMN05421786_104193"/>
<dbReference type="GO" id="GO:0016747">
    <property type="term" value="F:acyltransferase activity, transferring groups other than amino-acyl groups"/>
    <property type="evidence" value="ECO:0007669"/>
    <property type="project" value="InterPro"/>
</dbReference>
<keyword evidence="3" id="KW-1185">Reference proteome</keyword>
<dbReference type="Proteomes" id="UP000186744">
    <property type="component" value="Unassembled WGS sequence"/>
</dbReference>
<dbReference type="InterPro" id="IPR016181">
    <property type="entry name" value="Acyl_CoA_acyltransferase"/>
</dbReference>
<dbReference type="Pfam" id="PF13302">
    <property type="entry name" value="Acetyltransf_3"/>
    <property type="match status" value="1"/>
</dbReference>
<proteinExistence type="predicted"/>
<dbReference type="InterPro" id="IPR051531">
    <property type="entry name" value="N-acetyltransferase"/>
</dbReference>
<dbReference type="EMBL" id="FTOL01000004">
    <property type="protein sequence ID" value="SIT03463.1"/>
    <property type="molecule type" value="Genomic_DNA"/>
</dbReference>
<dbReference type="OrthoDB" id="9811523at2"/>
<dbReference type="RefSeq" id="WP_076552447.1">
    <property type="nucleotide sequence ID" value="NZ_FTOL01000004.1"/>
</dbReference>
<sequence>MNNLILESERLTLRAFKESDIHNVHEMLQKPESTVFNPSSYSNDKNETQKLINTWKSEAEAGENRKKFTFLIETNRDHTFVGIIGIDIIKPHYKNAETWYKLSPEIWGKGYATEALEKIIQFGFEELKLHRIEAGCAIDNIASYKVMEKSGMIREAHRRKLLPLKSGWSDNYEYAILEEDYFSKLKIIH</sequence>
<dbReference type="AlphaFoldDB" id="A0A1N7NYQ0"/>
<dbReference type="PROSITE" id="PS51186">
    <property type="entry name" value="GNAT"/>
    <property type="match status" value="1"/>
</dbReference>